<evidence type="ECO:0000313" key="4">
    <source>
        <dbReference type="Proteomes" id="UP000432015"/>
    </source>
</evidence>
<dbReference type="Proteomes" id="UP000432015">
    <property type="component" value="Unassembled WGS sequence"/>
</dbReference>
<name>A0A7K1L615_9ACTN</name>
<dbReference type="InterPro" id="IPR029068">
    <property type="entry name" value="Glyas_Bleomycin-R_OHBP_Dase"/>
</dbReference>
<organism evidence="3 4">
    <name type="scientific">Actinomadura litoris</name>
    <dbReference type="NCBI Taxonomy" id="2678616"/>
    <lineage>
        <taxon>Bacteria</taxon>
        <taxon>Bacillati</taxon>
        <taxon>Actinomycetota</taxon>
        <taxon>Actinomycetes</taxon>
        <taxon>Streptosporangiales</taxon>
        <taxon>Thermomonosporaceae</taxon>
        <taxon>Actinomadura</taxon>
    </lineage>
</organism>
<comment type="caution">
    <text evidence="3">The sequence shown here is derived from an EMBL/GenBank/DDBJ whole genome shotgun (WGS) entry which is preliminary data.</text>
</comment>
<dbReference type="Gene3D" id="3.10.180.10">
    <property type="entry name" value="2,3-Dihydroxybiphenyl 1,2-Dioxygenase, domain 1"/>
    <property type="match status" value="1"/>
</dbReference>
<feature type="region of interest" description="Disordered" evidence="1">
    <location>
        <begin position="132"/>
        <end position="156"/>
    </location>
</feature>
<keyword evidence="4" id="KW-1185">Reference proteome</keyword>
<dbReference type="AlphaFoldDB" id="A0A7K1L615"/>
<evidence type="ECO:0000259" key="2">
    <source>
        <dbReference type="PROSITE" id="PS51819"/>
    </source>
</evidence>
<sequence length="156" mass="16750">MWTLADASASGRLPARDLDRARRFYADKLGLEPVESRPGGLRYETRDGGFSLFQSAGRPSGDHTQIAWKVDDIDAVVAELRRRGVVFEEVDVPGLRTVNGITEVEGNYPSAGGRGERAAWFRDSEGNLHGVGQAIHGAGQNGDHGQNGDPGRHASA</sequence>
<reference evidence="3 4" key="1">
    <citation type="submission" date="2019-11" db="EMBL/GenBank/DDBJ databases">
        <authorList>
            <person name="Cao P."/>
        </authorList>
    </citation>
    <scope>NUCLEOTIDE SEQUENCE [LARGE SCALE GENOMIC DNA]</scope>
    <source>
        <strain evidence="3 4">NEAU-AAG5</strain>
    </source>
</reference>
<protein>
    <submittedName>
        <fullName evidence="3">VOC family protein</fullName>
    </submittedName>
</protein>
<dbReference type="PROSITE" id="PS51819">
    <property type="entry name" value="VOC"/>
    <property type="match status" value="1"/>
</dbReference>
<accession>A0A7K1L615</accession>
<dbReference type="InterPro" id="IPR037523">
    <property type="entry name" value="VOC_core"/>
</dbReference>
<dbReference type="SUPFAM" id="SSF54593">
    <property type="entry name" value="Glyoxalase/Bleomycin resistance protein/Dihydroxybiphenyl dioxygenase"/>
    <property type="match status" value="1"/>
</dbReference>
<evidence type="ECO:0000313" key="3">
    <source>
        <dbReference type="EMBL" id="MUN39862.1"/>
    </source>
</evidence>
<dbReference type="InterPro" id="IPR004360">
    <property type="entry name" value="Glyas_Fos-R_dOase_dom"/>
</dbReference>
<dbReference type="EMBL" id="WOFH01000009">
    <property type="protein sequence ID" value="MUN39862.1"/>
    <property type="molecule type" value="Genomic_DNA"/>
</dbReference>
<evidence type="ECO:0000256" key="1">
    <source>
        <dbReference type="SAM" id="MobiDB-lite"/>
    </source>
</evidence>
<feature type="domain" description="VOC" evidence="2">
    <location>
        <begin position="7"/>
        <end position="134"/>
    </location>
</feature>
<dbReference type="Pfam" id="PF00903">
    <property type="entry name" value="Glyoxalase"/>
    <property type="match status" value="1"/>
</dbReference>
<gene>
    <name evidence="3" type="ORF">GNZ18_25170</name>
</gene>
<proteinExistence type="predicted"/>